<keyword evidence="3 7" id="KW-0597">Phosphoprotein</keyword>
<comment type="catalytic activity">
    <reaction evidence="1">
        <text>ATP + protein L-histidine = ADP + protein N-phospho-L-histidine.</text>
        <dbReference type="EC" id="2.7.13.3"/>
    </reaction>
</comment>
<protein>
    <recommendedName>
        <fullName evidence="2">histidine kinase</fullName>
        <ecNumber evidence="2">2.7.13.3</ecNumber>
    </recommendedName>
</protein>
<evidence type="ECO:0000256" key="6">
    <source>
        <dbReference type="PROSITE-ProRule" id="PRU00110"/>
    </source>
</evidence>
<sequence>MLNDKAILDEFVLEAREHLAKVEEDILGMEGGDIENTAELVNGLFRAVHSIKGSAGFLGLSAIGSLTHAMEALLSMVRSGEISVDSILADALLAGVDHVQTLLDDVDNSNEVDISAIQKRLDSLLEDCLPDQAKKDRKTEAMLHTGENLLPFPVSAYTLNRIDKAQHLYLLRYDLAAMEKDGKRPMEIIAGLLSAGEIVEAELSLDAFDLRQSLPKGPLSYQVLYATILEEDLVPMISGLADDAIQPVSREQACSLCPEERQTEQAEREEQTDSIAEPKIFFSPPLPEPAAESEKTKERPQKNLQKDETGTRRSAGDKSSDKGGSIRIRLDILDELMTLAGELVLVRNQHLLAADHTGNLAQRLDGVTTELQQTIMRTRMQPIGNVFAKLPRMVRDLSQKLEKNIELEMEGQDVELDKTILEALADPLTHLIRNACDHGIESPADRMAAGKPETGHIRVTARHEAGQIVLVLSDDGKGMDTERIRKKALDLGLKKESELSLMTDNEICQLTMLSGFSTADRVSEVSGRGVGMDVVKTSIETLGGSLQLSSVQGQGSKFRIALPLTLAIIPCLTVRVNGERFAIPQVNLDELVCLYDEDIKQRISCVGSHEVCRLRETLLPMVRMAEVLKRPEPFTEKIQADIARSPRKPEKNSLTFAVVKVGSHRFGLEVDEVIGTEEIVVKPMHPALKSIPIYSGATIMGDGDVALILDIDGIARHTGVPLAAGSEDGPEKSISTQPVLLTASGPHEQFAMALQLVRRVEKIAAKDIERMGQREFITLDETPTRIIRLDNLLPVSACPESETYHLLLPKFSEKPFGILFSEIRDIVDIPLDLATKSVPGKGILGAAVIRERLSLFLDPFQLIETAEPEWFGDRIRAQEKKQQRILMAEDTVFFTQLVRNYLTSDGYHVQTAANGKEALKKLKEESFDLLVSDLEMPEMDGWELIRQVRKDPDIRGMKAIALTALATEADRTRTLNAGFDAFEVKIDRETLRRRIRSMLGHDSSLQRKSA</sequence>
<dbReference type="SMART" id="SM01231">
    <property type="entry name" value="H-kinase_dim"/>
    <property type="match status" value="1"/>
</dbReference>
<dbReference type="PANTHER" id="PTHR43395:SF1">
    <property type="entry name" value="CHEMOTAXIS PROTEIN CHEA"/>
    <property type="match status" value="1"/>
</dbReference>
<evidence type="ECO:0000259" key="11">
    <source>
        <dbReference type="PROSITE" id="PS50851"/>
    </source>
</evidence>
<dbReference type="InterPro" id="IPR004358">
    <property type="entry name" value="Sig_transdc_His_kin-like_C"/>
</dbReference>
<dbReference type="AlphaFoldDB" id="A0A5Q4VCN1"/>
<evidence type="ECO:0000313" key="14">
    <source>
        <dbReference type="Proteomes" id="UP000321899"/>
    </source>
</evidence>
<evidence type="ECO:0000256" key="2">
    <source>
        <dbReference type="ARBA" id="ARBA00012438"/>
    </source>
</evidence>
<feature type="compositionally biased region" description="Basic and acidic residues" evidence="8">
    <location>
        <begin position="258"/>
        <end position="271"/>
    </location>
</feature>
<dbReference type="Gene3D" id="2.30.30.40">
    <property type="entry name" value="SH3 Domains"/>
    <property type="match status" value="1"/>
</dbReference>
<name>A0A5Q4VCN1_9BACT</name>
<dbReference type="Gene3D" id="1.10.287.560">
    <property type="entry name" value="Histidine kinase CheA-like, homodimeric domain"/>
    <property type="match status" value="1"/>
</dbReference>
<evidence type="ECO:0000259" key="12">
    <source>
        <dbReference type="PROSITE" id="PS50894"/>
    </source>
</evidence>
<dbReference type="InterPro" id="IPR003594">
    <property type="entry name" value="HATPase_dom"/>
</dbReference>
<feature type="compositionally biased region" description="Basic and acidic residues" evidence="8">
    <location>
        <begin position="292"/>
        <end position="321"/>
    </location>
</feature>
<feature type="domain" description="HPt" evidence="12">
    <location>
        <begin position="1"/>
        <end position="106"/>
    </location>
</feature>
<feature type="modified residue" description="Phosphohistidine" evidence="6">
    <location>
        <position position="49"/>
    </location>
</feature>
<dbReference type="InterPro" id="IPR036061">
    <property type="entry name" value="CheW-like_dom_sf"/>
</dbReference>
<evidence type="ECO:0000256" key="7">
    <source>
        <dbReference type="PROSITE-ProRule" id="PRU00169"/>
    </source>
</evidence>
<dbReference type="Pfam" id="PF01627">
    <property type="entry name" value="Hpt"/>
    <property type="match status" value="1"/>
</dbReference>
<keyword evidence="14" id="KW-1185">Reference proteome</keyword>
<dbReference type="OrthoDB" id="9803176at2"/>
<dbReference type="Pfam" id="PF02895">
    <property type="entry name" value="H-kinase_dim"/>
    <property type="match status" value="1"/>
</dbReference>
<dbReference type="InterPro" id="IPR002545">
    <property type="entry name" value="CheW-lke_dom"/>
</dbReference>
<dbReference type="PANTHER" id="PTHR43395">
    <property type="entry name" value="SENSOR HISTIDINE KINASE CHEA"/>
    <property type="match status" value="1"/>
</dbReference>
<evidence type="ECO:0000256" key="4">
    <source>
        <dbReference type="ARBA" id="ARBA00022679"/>
    </source>
</evidence>
<gene>
    <name evidence="13" type="ORF">FIM25_05055</name>
</gene>
<dbReference type="PROSITE" id="PS50851">
    <property type="entry name" value="CHEW"/>
    <property type="match status" value="1"/>
</dbReference>
<dbReference type="CDD" id="cd00731">
    <property type="entry name" value="CheA_reg"/>
    <property type="match status" value="1"/>
</dbReference>
<dbReference type="Gene3D" id="3.30.565.10">
    <property type="entry name" value="Histidine kinase-like ATPase, C-terminal domain"/>
    <property type="match status" value="1"/>
</dbReference>
<feature type="domain" description="Histidine kinase" evidence="9">
    <location>
        <begin position="327"/>
        <end position="566"/>
    </location>
</feature>
<dbReference type="Gene3D" id="3.40.50.2300">
    <property type="match status" value="1"/>
</dbReference>
<dbReference type="Pfam" id="PF00072">
    <property type="entry name" value="Response_reg"/>
    <property type="match status" value="1"/>
</dbReference>
<dbReference type="PROSITE" id="PS50110">
    <property type="entry name" value="RESPONSE_REGULATORY"/>
    <property type="match status" value="1"/>
</dbReference>
<dbReference type="SMART" id="SM00073">
    <property type="entry name" value="HPT"/>
    <property type="match status" value="1"/>
</dbReference>
<dbReference type="Gene3D" id="1.20.120.160">
    <property type="entry name" value="HPT domain"/>
    <property type="match status" value="1"/>
</dbReference>
<dbReference type="InterPro" id="IPR011006">
    <property type="entry name" value="CheY-like_superfamily"/>
</dbReference>
<dbReference type="SMART" id="SM00387">
    <property type="entry name" value="HATPase_c"/>
    <property type="match status" value="1"/>
</dbReference>
<dbReference type="EC" id="2.7.13.3" evidence="2"/>
<evidence type="ECO:0000313" key="13">
    <source>
        <dbReference type="EMBL" id="TYT75449.1"/>
    </source>
</evidence>
<dbReference type="EMBL" id="VDMB01000004">
    <property type="protein sequence ID" value="TYT75449.1"/>
    <property type="molecule type" value="Genomic_DNA"/>
</dbReference>
<dbReference type="GO" id="GO:0000155">
    <property type="term" value="F:phosphorelay sensor kinase activity"/>
    <property type="evidence" value="ECO:0007669"/>
    <property type="project" value="InterPro"/>
</dbReference>
<dbReference type="SMART" id="SM00260">
    <property type="entry name" value="CheW"/>
    <property type="match status" value="1"/>
</dbReference>
<feature type="modified residue" description="4-aspartylphosphate" evidence="7">
    <location>
        <position position="933"/>
    </location>
</feature>
<proteinExistence type="predicted"/>
<dbReference type="InterPro" id="IPR051315">
    <property type="entry name" value="Bact_Chemotaxis_CheA"/>
</dbReference>
<dbReference type="PRINTS" id="PR00344">
    <property type="entry name" value="BCTRLSENSOR"/>
</dbReference>
<dbReference type="PROSITE" id="PS50894">
    <property type="entry name" value="HPT"/>
    <property type="match status" value="1"/>
</dbReference>
<dbReference type="SUPFAM" id="SSF52172">
    <property type="entry name" value="CheY-like"/>
    <property type="match status" value="1"/>
</dbReference>
<evidence type="ECO:0000259" key="10">
    <source>
        <dbReference type="PROSITE" id="PS50110"/>
    </source>
</evidence>
<keyword evidence="5 13" id="KW-0418">Kinase</keyword>
<dbReference type="SUPFAM" id="SSF47384">
    <property type="entry name" value="Homodimeric domain of signal transducing histidine kinase"/>
    <property type="match status" value="1"/>
</dbReference>
<dbReference type="GO" id="GO:0005737">
    <property type="term" value="C:cytoplasm"/>
    <property type="evidence" value="ECO:0007669"/>
    <property type="project" value="InterPro"/>
</dbReference>
<feature type="domain" description="CheW-like" evidence="11">
    <location>
        <begin position="568"/>
        <end position="720"/>
    </location>
</feature>
<dbReference type="SMART" id="SM00448">
    <property type="entry name" value="REC"/>
    <property type="match status" value="1"/>
</dbReference>
<feature type="domain" description="Response regulatory" evidence="10">
    <location>
        <begin position="884"/>
        <end position="999"/>
    </location>
</feature>
<dbReference type="InterPro" id="IPR037006">
    <property type="entry name" value="CheA-like_homodim_sf"/>
</dbReference>
<dbReference type="PROSITE" id="PS50109">
    <property type="entry name" value="HIS_KIN"/>
    <property type="match status" value="1"/>
</dbReference>
<dbReference type="SUPFAM" id="SSF50341">
    <property type="entry name" value="CheW-like"/>
    <property type="match status" value="2"/>
</dbReference>
<dbReference type="RefSeq" id="WP_139446957.1">
    <property type="nucleotide sequence ID" value="NZ_VDMB01000004.1"/>
</dbReference>
<organism evidence="13 14">
    <name type="scientific">Desulfobotulus mexicanus</name>
    <dbReference type="NCBI Taxonomy" id="2586642"/>
    <lineage>
        <taxon>Bacteria</taxon>
        <taxon>Pseudomonadati</taxon>
        <taxon>Thermodesulfobacteriota</taxon>
        <taxon>Desulfobacteria</taxon>
        <taxon>Desulfobacterales</taxon>
        <taxon>Desulfobacteraceae</taxon>
        <taxon>Desulfobotulus</taxon>
    </lineage>
</organism>
<accession>A0A5Q4VCN1</accession>
<dbReference type="CDD" id="cd00088">
    <property type="entry name" value="HPT"/>
    <property type="match status" value="1"/>
</dbReference>
<evidence type="ECO:0000256" key="1">
    <source>
        <dbReference type="ARBA" id="ARBA00000085"/>
    </source>
</evidence>
<dbReference type="Pfam" id="PF02518">
    <property type="entry name" value="HATPase_c"/>
    <property type="match status" value="1"/>
</dbReference>
<keyword evidence="4" id="KW-0808">Transferase</keyword>
<dbReference type="InterPro" id="IPR036641">
    <property type="entry name" value="HPT_dom_sf"/>
</dbReference>
<dbReference type="GO" id="GO:0005524">
    <property type="term" value="F:ATP binding"/>
    <property type="evidence" value="ECO:0007669"/>
    <property type="project" value="UniProtKB-KW"/>
</dbReference>
<dbReference type="Proteomes" id="UP000321899">
    <property type="component" value="Unassembled WGS sequence"/>
</dbReference>
<feature type="region of interest" description="Disordered" evidence="8">
    <location>
        <begin position="255"/>
        <end position="322"/>
    </location>
</feature>
<dbReference type="InterPro" id="IPR036890">
    <property type="entry name" value="HATPase_C_sf"/>
</dbReference>
<dbReference type="CDD" id="cd16916">
    <property type="entry name" value="HATPase_CheA-like"/>
    <property type="match status" value="1"/>
</dbReference>
<evidence type="ECO:0000256" key="8">
    <source>
        <dbReference type="SAM" id="MobiDB-lite"/>
    </source>
</evidence>
<dbReference type="InterPro" id="IPR008207">
    <property type="entry name" value="Sig_transdc_His_kin_Hpt_dom"/>
</dbReference>
<dbReference type="InterPro" id="IPR005467">
    <property type="entry name" value="His_kinase_dom"/>
</dbReference>
<dbReference type="FunFam" id="3.30.565.10:FF:000016">
    <property type="entry name" value="Chemotaxis protein CheA, putative"/>
    <property type="match status" value="1"/>
</dbReference>
<dbReference type="SUPFAM" id="SSF47226">
    <property type="entry name" value="Histidine-containing phosphotransfer domain, HPT domain"/>
    <property type="match status" value="1"/>
</dbReference>
<dbReference type="InterPro" id="IPR004105">
    <property type="entry name" value="CheA-like_dim"/>
</dbReference>
<reference evidence="13 14" key="1">
    <citation type="submission" date="2019-06" db="EMBL/GenBank/DDBJ databases">
        <title>Desulfobotulus mexicanus sp. nov., a novel sulfate-reducing bacterium isolated from the sediment of an alkaline crater lake in Mexico.</title>
        <authorList>
            <person name="Hirschler-Rea A."/>
        </authorList>
    </citation>
    <scope>NUCLEOTIDE SEQUENCE [LARGE SCALE GENOMIC DNA]</scope>
    <source>
        <strain evidence="13 14">PAR22N</strain>
    </source>
</reference>
<evidence type="ECO:0000259" key="9">
    <source>
        <dbReference type="PROSITE" id="PS50109"/>
    </source>
</evidence>
<dbReference type="InterPro" id="IPR001789">
    <property type="entry name" value="Sig_transdc_resp-reg_receiver"/>
</dbReference>
<dbReference type="GO" id="GO:0006935">
    <property type="term" value="P:chemotaxis"/>
    <property type="evidence" value="ECO:0007669"/>
    <property type="project" value="UniProtKB-KW"/>
</dbReference>
<dbReference type="SUPFAM" id="SSF55874">
    <property type="entry name" value="ATPase domain of HSP90 chaperone/DNA topoisomerase II/histidine kinase"/>
    <property type="match status" value="1"/>
</dbReference>
<dbReference type="InterPro" id="IPR036097">
    <property type="entry name" value="HisK_dim/P_sf"/>
</dbReference>
<comment type="caution">
    <text evidence="13">The sequence shown here is derived from an EMBL/GenBank/DDBJ whole genome shotgun (WGS) entry which is preliminary data.</text>
</comment>
<evidence type="ECO:0000256" key="3">
    <source>
        <dbReference type="ARBA" id="ARBA00022553"/>
    </source>
</evidence>
<evidence type="ECO:0000256" key="5">
    <source>
        <dbReference type="ARBA" id="ARBA00022777"/>
    </source>
</evidence>
<dbReference type="Pfam" id="PF01584">
    <property type="entry name" value="CheW"/>
    <property type="match status" value="2"/>
</dbReference>